<organism evidence="2 3">
    <name type="scientific">Stentor coeruleus</name>
    <dbReference type="NCBI Taxonomy" id="5963"/>
    <lineage>
        <taxon>Eukaryota</taxon>
        <taxon>Sar</taxon>
        <taxon>Alveolata</taxon>
        <taxon>Ciliophora</taxon>
        <taxon>Postciliodesmatophora</taxon>
        <taxon>Heterotrichea</taxon>
        <taxon>Heterotrichida</taxon>
        <taxon>Stentoridae</taxon>
        <taxon>Stentor</taxon>
    </lineage>
</organism>
<feature type="chain" id="PRO_5012164281" evidence="1">
    <location>
        <begin position="16"/>
        <end position="254"/>
    </location>
</feature>
<proteinExistence type="predicted"/>
<keyword evidence="1" id="KW-0732">Signal</keyword>
<evidence type="ECO:0000256" key="1">
    <source>
        <dbReference type="SAM" id="SignalP"/>
    </source>
</evidence>
<comment type="caution">
    <text evidence="2">The sequence shown here is derived from an EMBL/GenBank/DDBJ whole genome shotgun (WGS) entry which is preliminary data.</text>
</comment>
<dbReference type="EMBL" id="MPUH01002416">
    <property type="protein sequence ID" value="OMJ65141.1"/>
    <property type="molecule type" value="Genomic_DNA"/>
</dbReference>
<protein>
    <submittedName>
        <fullName evidence="2">Uncharacterized protein</fullName>
    </submittedName>
</protein>
<evidence type="ECO:0000313" key="2">
    <source>
        <dbReference type="EMBL" id="OMJ65141.1"/>
    </source>
</evidence>
<feature type="signal peptide" evidence="1">
    <location>
        <begin position="1"/>
        <end position="15"/>
    </location>
</feature>
<reference evidence="2 3" key="1">
    <citation type="submission" date="2016-11" db="EMBL/GenBank/DDBJ databases">
        <title>The macronuclear genome of Stentor coeruleus: a giant cell with tiny introns.</title>
        <authorList>
            <person name="Slabodnick M."/>
            <person name="Ruby J.G."/>
            <person name="Reiff S.B."/>
            <person name="Swart E.C."/>
            <person name="Gosai S."/>
            <person name="Prabakaran S."/>
            <person name="Witkowska E."/>
            <person name="Larue G.E."/>
            <person name="Fisher S."/>
            <person name="Freeman R.M."/>
            <person name="Gunawardena J."/>
            <person name="Chu W."/>
            <person name="Stover N.A."/>
            <person name="Gregory B.D."/>
            <person name="Nowacki M."/>
            <person name="Derisi J."/>
            <person name="Roy S.W."/>
            <person name="Marshall W.F."/>
            <person name="Sood P."/>
        </authorList>
    </citation>
    <scope>NUCLEOTIDE SEQUENCE [LARGE SCALE GENOMIC DNA]</scope>
    <source>
        <strain evidence="2">WM001</strain>
    </source>
</reference>
<sequence>MNSLAFLIQLYSVLGFGIEDGTIFISNKTPDQIIILFSNASSIINISSMSIDEIFLSFKLQEFMFIVDVTWTKSYLDLINSLSEVFEVAYFTLSPELTKFMTRYPLHNTEKSEAQSLSSLISFLDVKKYVLLTSTIHIDLDVADFLIDITKERLHSHITYPEGIQQVTAENIIGKMIKSKGIKTLVIIDSTNALKIIEKAMESKKYITPGAIIIYSSRSFSQNHTSGTFKIEEYMSEKAKNQYEFDYFALINRL</sequence>
<keyword evidence="3" id="KW-1185">Reference proteome</keyword>
<evidence type="ECO:0000313" key="3">
    <source>
        <dbReference type="Proteomes" id="UP000187209"/>
    </source>
</evidence>
<accession>A0A1R2AKV0</accession>
<gene>
    <name evidence="2" type="ORF">SteCoe_39112</name>
</gene>
<dbReference type="AlphaFoldDB" id="A0A1R2AKV0"/>
<name>A0A1R2AKV0_9CILI</name>
<dbReference type="Proteomes" id="UP000187209">
    <property type="component" value="Unassembled WGS sequence"/>
</dbReference>